<dbReference type="InterPro" id="IPR035923">
    <property type="entry name" value="TT1751-like_sf"/>
</dbReference>
<protein>
    <recommendedName>
        <fullName evidence="1">DUF302 domain-containing protein</fullName>
    </recommendedName>
</protein>
<dbReference type="SUPFAM" id="SSF103247">
    <property type="entry name" value="TT1751-like"/>
    <property type="match status" value="1"/>
</dbReference>
<gene>
    <name evidence="2" type="ORF">MNBD_GAMMA22-689</name>
</gene>
<evidence type="ECO:0000313" key="2">
    <source>
        <dbReference type="EMBL" id="VAW93194.1"/>
    </source>
</evidence>
<name>A0A3B1AH38_9ZZZZ</name>
<dbReference type="InterPro" id="IPR005180">
    <property type="entry name" value="DUF302"/>
</dbReference>
<sequence length="181" mass="20595">MLKWLIVCLSLTTQVYAQDTDSSLKSESGFINKNSVSTTEQFMAKRKPMIYVKKVKSPLNVVYKKVFTSLDNNGYFVVFEPNIGKNLAHFAKRWGDDYNKNKLESIRSMVFCNGWYANKVSNADPNMMALCPLHITLIHKKGETRVLFVRPGRVAVNSPAEEIASELEQDVIRSIEEALVR</sequence>
<dbReference type="AlphaFoldDB" id="A0A3B1AH38"/>
<feature type="domain" description="DUF302" evidence="1">
    <location>
        <begin position="102"/>
        <end position="151"/>
    </location>
</feature>
<proteinExistence type="predicted"/>
<organism evidence="2">
    <name type="scientific">hydrothermal vent metagenome</name>
    <dbReference type="NCBI Taxonomy" id="652676"/>
    <lineage>
        <taxon>unclassified sequences</taxon>
        <taxon>metagenomes</taxon>
        <taxon>ecological metagenomes</taxon>
    </lineage>
</organism>
<reference evidence="2" key="1">
    <citation type="submission" date="2018-06" db="EMBL/GenBank/DDBJ databases">
        <authorList>
            <person name="Zhirakovskaya E."/>
        </authorList>
    </citation>
    <scope>NUCLEOTIDE SEQUENCE</scope>
</reference>
<dbReference type="EMBL" id="UOFS01000013">
    <property type="protein sequence ID" value="VAW93194.1"/>
    <property type="molecule type" value="Genomic_DNA"/>
</dbReference>
<evidence type="ECO:0000259" key="1">
    <source>
        <dbReference type="Pfam" id="PF03625"/>
    </source>
</evidence>
<accession>A0A3B1AH38</accession>
<dbReference type="Pfam" id="PF03625">
    <property type="entry name" value="DUF302"/>
    <property type="match status" value="1"/>
</dbReference>
<dbReference type="Gene3D" id="3.30.310.70">
    <property type="entry name" value="TT1751-like domain"/>
    <property type="match status" value="1"/>
</dbReference>